<accession>A0A2P6V1M6</accession>
<dbReference type="CDD" id="cd13228">
    <property type="entry name" value="PHear_NECAP"/>
    <property type="match status" value="1"/>
</dbReference>
<dbReference type="STRING" id="554055.A0A2P6V1M6"/>
<feature type="compositionally biased region" description="Low complexity" evidence="1">
    <location>
        <begin position="282"/>
        <end position="294"/>
    </location>
</feature>
<evidence type="ECO:0000259" key="2">
    <source>
        <dbReference type="Pfam" id="PF07933"/>
    </source>
</evidence>
<dbReference type="Pfam" id="PF07933">
    <property type="entry name" value="DUF1681"/>
    <property type="match status" value="1"/>
</dbReference>
<protein>
    <submittedName>
        <fullName evidence="3">NECAP endocytosis associated isoform</fullName>
    </submittedName>
</protein>
<organism evidence="3 4">
    <name type="scientific">Micractinium conductrix</name>
    <dbReference type="NCBI Taxonomy" id="554055"/>
    <lineage>
        <taxon>Eukaryota</taxon>
        <taxon>Viridiplantae</taxon>
        <taxon>Chlorophyta</taxon>
        <taxon>core chlorophytes</taxon>
        <taxon>Trebouxiophyceae</taxon>
        <taxon>Chlorellales</taxon>
        <taxon>Chlorellaceae</taxon>
        <taxon>Chlorella clade</taxon>
        <taxon>Micractinium</taxon>
    </lineage>
</organism>
<feature type="region of interest" description="Disordered" evidence="1">
    <location>
        <begin position="282"/>
        <end position="301"/>
    </location>
</feature>
<feature type="compositionally biased region" description="Low complexity" evidence="1">
    <location>
        <begin position="192"/>
        <end position="203"/>
    </location>
</feature>
<dbReference type="Gene3D" id="2.30.29.30">
    <property type="entry name" value="Pleckstrin-homology domain (PH domain)/Phosphotyrosine-binding domain (PTB)"/>
    <property type="match status" value="1"/>
</dbReference>
<dbReference type="PANTHER" id="PTHR12847:SF3">
    <property type="entry name" value="EAR-BINDING COAT-ASSOCIATED PROTEIN 2, PUTATIVE, EXPRESSED-RELATED"/>
    <property type="match status" value="1"/>
</dbReference>
<proteinExistence type="predicted"/>
<dbReference type="EMBL" id="LHPF02000044">
    <property type="protein sequence ID" value="PSC67983.1"/>
    <property type="molecule type" value="Genomic_DNA"/>
</dbReference>
<evidence type="ECO:0000256" key="1">
    <source>
        <dbReference type="SAM" id="MobiDB-lite"/>
    </source>
</evidence>
<sequence length="301" mass="31166">MEQVLFVQKELDVFRIPPRTGAVGFRSGEWRVADRIFTGRCRVVAQGDALEVRLEDPQTGELFGVAPVPPGQAHIAVEQAADSSRNFVLRLEDAASKRHAFVGVSFAERSAAFDFNCAVSDHERQRQRSAEMSKIAHAADPLAAAQASELLPEAAALYRQPGDLSLKEGETIKIAVKKAATPADGDSFLSRLGQPAAGGSSSAAGGGGAKLAHLAPPPGQQAGGFGRLVPPPPSDAAAPAAAGVRQQPATAAPLVQQQQQQQQQSAADDLLGLDFGAPAVAAPAAQSTAAAAEPDGWATFE</sequence>
<evidence type="ECO:0000313" key="4">
    <source>
        <dbReference type="Proteomes" id="UP000239649"/>
    </source>
</evidence>
<comment type="caution">
    <text evidence="3">The sequence shown here is derived from an EMBL/GenBank/DDBJ whole genome shotgun (WGS) entry which is preliminary data.</text>
</comment>
<dbReference type="AlphaFoldDB" id="A0A2P6V1M6"/>
<evidence type="ECO:0000313" key="3">
    <source>
        <dbReference type="EMBL" id="PSC67983.1"/>
    </source>
</evidence>
<reference evidence="3 4" key="1">
    <citation type="journal article" date="2018" name="Plant J.">
        <title>Genome sequences of Chlorella sorokiniana UTEX 1602 and Micractinium conductrix SAG 241.80: implications to maltose excretion by a green alga.</title>
        <authorList>
            <person name="Arriola M.B."/>
            <person name="Velmurugan N."/>
            <person name="Zhang Y."/>
            <person name="Plunkett M.H."/>
            <person name="Hondzo H."/>
            <person name="Barney B.M."/>
        </authorList>
    </citation>
    <scope>NUCLEOTIDE SEQUENCE [LARGE SCALE GENOMIC DNA]</scope>
    <source>
        <strain evidence="3 4">SAG 241.80</strain>
    </source>
</reference>
<dbReference type="PANTHER" id="PTHR12847">
    <property type="entry name" value="ATP-BINDING CASSETTE ABC TRANSPORTER-RELATED"/>
    <property type="match status" value="1"/>
</dbReference>
<dbReference type="GO" id="GO:0006897">
    <property type="term" value="P:endocytosis"/>
    <property type="evidence" value="ECO:0007669"/>
    <property type="project" value="InterPro"/>
</dbReference>
<dbReference type="SUPFAM" id="SSF50729">
    <property type="entry name" value="PH domain-like"/>
    <property type="match status" value="1"/>
</dbReference>
<dbReference type="Proteomes" id="UP000239649">
    <property type="component" value="Unassembled WGS sequence"/>
</dbReference>
<dbReference type="GO" id="GO:0030125">
    <property type="term" value="C:clathrin vesicle coat"/>
    <property type="evidence" value="ECO:0007669"/>
    <property type="project" value="TreeGrafter"/>
</dbReference>
<feature type="domain" description="NECAP PHear" evidence="2">
    <location>
        <begin position="1"/>
        <end position="176"/>
    </location>
</feature>
<dbReference type="OrthoDB" id="10265489at2759"/>
<feature type="region of interest" description="Disordered" evidence="1">
    <location>
        <begin position="185"/>
        <end position="270"/>
    </location>
</feature>
<dbReference type="InterPro" id="IPR011993">
    <property type="entry name" value="PH-like_dom_sf"/>
</dbReference>
<keyword evidence="4" id="KW-1185">Reference proteome</keyword>
<dbReference type="InterPro" id="IPR012466">
    <property type="entry name" value="NECAP_PHear"/>
</dbReference>
<name>A0A2P6V1M6_9CHLO</name>
<gene>
    <name evidence="3" type="ORF">C2E20_8380</name>
</gene>